<dbReference type="AlphaFoldDB" id="A0A6M5ZYY1"/>
<accession>A0A6M5ZYY1</accession>
<dbReference type="EMBL" id="MN543571">
    <property type="protein sequence ID" value="QJX11261.1"/>
    <property type="molecule type" value="Genomic_DNA"/>
</dbReference>
<sequence length="37" mass="4325">MSFKTGQRIGQVKYEKLLLSKGVPPYEYQYQLNNAEC</sequence>
<reference evidence="1" key="1">
    <citation type="submission" date="2019-10" db="EMBL/GenBank/DDBJ databases">
        <title>Tracking microevolution events of conjugative virulence plasmid p15WZ-82_Vir during transmission.</title>
        <authorList>
            <person name="Yang X."/>
        </authorList>
    </citation>
    <scope>NUCLEOTIDE SEQUENCE</scope>
    <source>
        <strain evidence="1">GH27</strain>
        <plasmid evidence="1">pGH27_175</plasmid>
    </source>
</reference>
<name>A0A6M5ZYY1_KLEPN</name>
<evidence type="ECO:0000313" key="1">
    <source>
        <dbReference type="EMBL" id="QJX11261.1"/>
    </source>
</evidence>
<proteinExistence type="predicted"/>
<organism evidence="1">
    <name type="scientific">Klebsiella pneumoniae</name>
    <dbReference type="NCBI Taxonomy" id="573"/>
    <lineage>
        <taxon>Bacteria</taxon>
        <taxon>Pseudomonadati</taxon>
        <taxon>Pseudomonadota</taxon>
        <taxon>Gammaproteobacteria</taxon>
        <taxon>Enterobacterales</taxon>
        <taxon>Enterobacteriaceae</taxon>
        <taxon>Klebsiella/Raoultella group</taxon>
        <taxon>Klebsiella</taxon>
        <taxon>Klebsiella pneumoniae complex</taxon>
    </lineage>
</organism>
<protein>
    <submittedName>
        <fullName evidence="1">Uncharacterized protein</fullName>
    </submittedName>
</protein>
<keyword evidence="1" id="KW-0614">Plasmid</keyword>
<geneLocation type="plasmid" evidence="1">
    <name>pGH27_175</name>
</geneLocation>